<dbReference type="EMBL" id="DYXT01000049">
    <property type="protein sequence ID" value="HJE39972.1"/>
    <property type="molecule type" value="Genomic_DNA"/>
</dbReference>
<reference evidence="1" key="1">
    <citation type="journal article" date="2021" name="PeerJ">
        <title>Extensive microbial diversity within the chicken gut microbiome revealed by metagenomics and culture.</title>
        <authorList>
            <person name="Gilroy R."/>
            <person name="Ravi A."/>
            <person name="Getino M."/>
            <person name="Pursley I."/>
            <person name="Horton D.L."/>
            <person name="Alikhan N.F."/>
            <person name="Baker D."/>
            <person name="Gharbi K."/>
            <person name="Hall N."/>
            <person name="Watson M."/>
            <person name="Adriaenssens E.M."/>
            <person name="Foster-Nyarko E."/>
            <person name="Jarju S."/>
            <person name="Secka A."/>
            <person name="Antonio M."/>
            <person name="Oren A."/>
            <person name="Chaudhuri R.R."/>
            <person name="La Ragione R."/>
            <person name="Hildebrand F."/>
            <person name="Pallen M.J."/>
        </authorList>
    </citation>
    <scope>NUCLEOTIDE SEQUENCE</scope>
    <source>
        <strain evidence="1">4100</strain>
    </source>
</reference>
<dbReference type="AlphaFoldDB" id="A0A4Q0U6T7"/>
<gene>
    <name evidence="1" type="ORF">K8V47_09480</name>
</gene>
<protein>
    <submittedName>
        <fullName evidence="1">DUF4270 domain-containing protein</fullName>
    </submittedName>
</protein>
<sequence>MNLKAAIIPAIATALALAACDEDNNTIGSSLIEDQVEVVHYTASAPTGVSVRDASIQSRTIMQLLGRLSADDYGRLESEIYTQYMPAISIDATYRGEKPDSTILQLAMYSTAMTGDSLVPMGVTVHRLTSPLPSPLYSDQDLSQYVDPTPLASAVTVPSAIGLDNDSLLNLPVRYLRVKLPDSYGQSIADDYVNNPSLFNDLTSFIQKYPGLYITTTFGSGRVMRFQANSILLYYGESTFTPMAVSPEVLNDSKMSYTPAADIARLADEGQTILVGPVGYNIEMTFPAAELVDHYRENTGSLAVINAVSMSIPATEIDNQLGIRPPDYLLMVLKSQKDEFFSKNSIPDNETSFYAAFSSSTNTYSFSDMRGYISYLLDKYEITADDMEFVLMPVNVTTEDITDYYYNTTSYITDMSPYVGEPRMAKLDLPNTKITMTYSKQSLNN</sequence>
<reference evidence="1" key="2">
    <citation type="submission" date="2021-09" db="EMBL/GenBank/DDBJ databases">
        <authorList>
            <person name="Gilroy R."/>
        </authorList>
    </citation>
    <scope>NUCLEOTIDE SEQUENCE</scope>
    <source>
        <strain evidence="1">4100</strain>
    </source>
</reference>
<accession>A0A4Q0U6T7</accession>
<proteinExistence type="predicted"/>
<name>A0A4Q0U6T7_9BACT</name>
<dbReference type="InterPro" id="IPR025366">
    <property type="entry name" value="DUF4270"/>
</dbReference>
<dbReference type="Proteomes" id="UP000711407">
    <property type="component" value="Unassembled WGS sequence"/>
</dbReference>
<evidence type="ECO:0000313" key="1">
    <source>
        <dbReference type="EMBL" id="HJE39972.1"/>
    </source>
</evidence>
<dbReference type="Pfam" id="PF14092">
    <property type="entry name" value="DUF4270"/>
    <property type="match status" value="1"/>
</dbReference>
<dbReference type="PROSITE" id="PS51257">
    <property type="entry name" value="PROKAR_LIPOPROTEIN"/>
    <property type="match status" value="1"/>
</dbReference>
<evidence type="ECO:0000313" key="2">
    <source>
        <dbReference type="Proteomes" id="UP000711407"/>
    </source>
</evidence>
<comment type="caution">
    <text evidence="1">The sequence shown here is derived from an EMBL/GenBank/DDBJ whole genome shotgun (WGS) entry which is preliminary data.</text>
</comment>
<organism evidence="1 2">
    <name type="scientific">Candidatus Amulumruptor caecigallinarius</name>
    <dbReference type="NCBI Taxonomy" id="2109911"/>
    <lineage>
        <taxon>Bacteria</taxon>
        <taxon>Pseudomonadati</taxon>
        <taxon>Bacteroidota</taxon>
        <taxon>Bacteroidia</taxon>
        <taxon>Bacteroidales</taxon>
        <taxon>Muribaculaceae</taxon>
        <taxon>Candidatus Amulumruptor</taxon>
    </lineage>
</organism>